<evidence type="ECO:0000313" key="2">
    <source>
        <dbReference type="EMBL" id="MCA6078360.1"/>
    </source>
</evidence>
<dbReference type="EMBL" id="JAIXNE010000006">
    <property type="protein sequence ID" value="MCA6078360.1"/>
    <property type="molecule type" value="Genomic_DNA"/>
</dbReference>
<sequence length="339" mass="39158">MKTSVIITVYNLENFLEEAIDSVFAQTVQPDEIIVVNDGSKDDSDEKIRNYLDRIIYIHKKTNEGVLPAILSAIDKSSGDILLFLDGDDIWGKTKIEKVMAIYHRHEDVMMVTHNYKWIDRDSNPLATIDETHKNLARIGTSNDSGYIQKSSILKESILSYKGVWLGSAFSIRRNVLNLTKFKSFLLETGSELIGKSHQDQPLVAFIIATNPQQHIYFLDEVLFYYRVYGENSSGNTQSLVSAFKTLERSYATVFYTFQMLERLMPERKKEWHIQRGSLAFLEYLKELYGGRRISALRKLYDARASMSFRKILKESTRFLMIATFGNKAYFTLKRFLLS</sequence>
<accession>A0A9X1HUX3</accession>
<dbReference type="AlphaFoldDB" id="A0A9X1HUX3"/>
<dbReference type="GO" id="GO:0016758">
    <property type="term" value="F:hexosyltransferase activity"/>
    <property type="evidence" value="ECO:0007669"/>
    <property type="project" value="UniProtKB-ARBA"/>
</dbReference>
<name>A0A9X1HUX3_9BACT</name>
<keyword evidence="2" id="KW-0328">Glycosyltransferase</keyword>
<gene>
    <name evidence="2" type="ORF">LDX50_26035</name>
</gene>
<dbReference type="InterPro" id="IPR001173">
    <property type="entry name" value="Glyco_trans_2-like"/>
</dbReference>
<evidence type="ECO:0000313" key="3">
    <source>
        <dbReference type="Proteomes" id="UP001139409"/>
    </source>
</evidence>
<comment type="caution">
    <text evidence="2">The sequence shown here is derived from an EMBL/GenBank/DDBJ whole genome shotgun (WGS) entry which is preliminary data.</text>
</comment>
<evidence type="ECO:0000259" key="1">
    <source>
        <dbReference type="Pfam" id="PF00535"/>
    </source>
</evidence>
<dbReference type="InterPro" id="IPR029044">
    <property type="entry name" value="Nucleotide-diphossugar_trans"/>
</dbReference>
<dbReference type="SUPFAM" id="SSF53448">
    <property type="entry name" value="Nucleotide-diphospho-sugar transferases"/>
    <property type="match status" value="1"/>
</dbReference>
<dbReference type="EC" id="2.4.-.-" evidence="2"/>
<keyword evidence="3" id="KW-1185">Reference proteome</keyword>
<protein>
    <submittedName>
        <fullName evidence="2">Glycosyltransferase</fullName>
        <ecNumber evidence="2">2.4.-.-</ecNumber>
    </submittedName>
</protein>
<organism evidence="2 3">
    <name type="scientific">Fulvivirga sedimenti</name>
    <dbReference type="NCBI Taxonomy" id="2879465"/>
    <lineage>
        <taxon>Bacteria</taxon>
        <taxon>Pseudomonadati</taxon>
        <taxon>Bacteroidota</taxon>
        <taxon>Cytophagia</taxon>
        <taxon>Cytophagales</taxon>
        <taxon>Fulvivirgaceae</taxon>
        <taxon>Fulvivirga</taxon>
    </lineage>
</organism>
<dbReference type="Pfam" id="PF00535">
    <property type="entry name" value="Glycos_transf_2"/>
    <property type="match status" value="1"/>
</dbReference>
<dbReference type="PANTHER" id="PTHR22916:SF3">
    <property type="entry name" value="UDP-GLCNAC:BETAGAL BETA-1,3-N-ACETYLGLUCOSAMINYLTRANSFERASE-LIKE PROTEIN 1"/>
    <property type="match status" value="1"/>
</dbReference>
<dbReference type="PANTHER" id="PTHR22916">
    <property type="entry name" value="GLYCOSYLTRANSFERASE"/>
    <property type="match status" value="1"/>
</dbReference>
<dbReference type="Gene3D" id="3.90.550.10">
    <property type="entry name" value="Spore Coat Polysaccharide Biosynthesis Protein SpsA, Chain A"/>
    <property type="match status" value="1"/>
</dbReference>
<feature type="domain" description="Glycosyltransferase 2-like" evidence="1">
    <location>
        <begin position="4"/>
        <end position="123"/>
    </location>
</feature>
<reference evidence="2" key="1">
    <citation type="submission" date="2021-09" db="EMBL/GenBank/DDBJ databases">
        <title>Fulvivirga sp. isolated from coastal sediment.</title>
        <authorList>
            <person name="Yu H."/>
        </authorList>
    </citation>
    <scope>NUCLEOTIDE SEQUENCE</scope>
    <source>
        <strain evidence="2">1062</strain>
    </source>
</reference>
<proteinExistence type="predicted"/>
<dbReference type="Proteomes" id="UP001139409">
    <property type="component" value="Unassembled WGS sequence"/>
</dbReference>
<dbReference type="RefSeq" id="WP_225699221.1">
    <property type="nucleotide sequence ID" value="NZ_JAIXNE010000006.1"/>
</dbReference>
<keyword evidence="2" id="KW-0808">Transferase</keyword>